<dbReference type="EMBL" id="JABCIY010000254">
    <property type="protein sequence ID" value="KAF7186437.1"/>
    <property type="molecule type" value="Genomic_DNA"/>
</dbReference>
<organism evidence="1 2">
    <name type="scientific">Pseudocercospora fuligena</name>
    <dbReference type="NCBI Taxonomy" id="685502"/>
    <lineage>
        <taxon>Eukaryota</taxon>
        <taxon>Fungi</taxon>
        <taxon>Dikarya</taxon>
        <taxon>Ascomycota</taxon>
        <taxon>Pezizomycotina</taxon>
        <taxon>Dothideomycetes</taxon>
        <taxon>Dothideomycetidae</taxon>
        <taxon>Mycosphaerellales</taxon>
        <taxon>Mycosphaerellaceae</taxon>
        <taxon>Pseudocercospora</taxon>
    </lineage>
</organism>
<evidence type="ECO:0000313" key="1">
    <source>
        <dbReference type="EMBL" id="KAF7186437.1"/>
    </source>
</evidence>
<proteinExistence type="predicted"/>
<dbReference type="Proteomes" id="UP000660729">
    <property type="component" value="Unassembled WGS sequence"/>
</dbReference>
<dbReference type="OrthoDB" id="5399138at2759"/>
<gene>
    <name evidence="1" type="ORF">HII31_12233</name>
</gene>
<comment type="caution">
    <text evidence="1">The sequence shown here is derived from an EMBL/GenBank/DDBJ whole genome shotgun (WGS) entry which is preliminary data.</text>
</comment>
<dbReference type="AlphaFoldDB" id="A0A8H6R9N9"/>
<keyword evidence="2" id="KW-1185">Reference proteome</keyword>
<reference evidence="1" key="1">
    <citation type="submission" date="2020-04" db="EMBL/GenBank/DDBJ databases">
        <title>Draft genome resource of the tomato pathogen Pseudocercospora fuligena.</title>
        <authorList>
            <person name="Zaccaron A."/>
        </authorList>
    </citation>
    <scope>NUCLEOTIDE SEQUENCE</scope>
    <source>
        <strain evidence="1">PF001</strain>
    </source>
</reference>
<accession>A0A8H6R9N9</accession>
<evidence type="ECO:0000313" key="2">
    <source>
        <dbReference type="Proteomes" id="UP000660729"/>
    </source>
</evidence>
<name>A0A8H6R9N9_9PEZI</name>
<sequence length="307" mass="34157">MKDWKGCRGFRPQIAMHVQNSMPPDMIAGEAEGVEPFSAESGNTQGHVNASADHPTVDLTQQHQSTSFEVLVARLSGYVKFSKITNIVPTDSMLQRQARMIIYGSDYPWDQTATDNLRWLELFKMGHGIDEASLRYTVDVTQASSSPDLPIHGAPVCQINSDISPDEDRIMNQGRSQAVIAPNHTSYIKGSHAALGLIEPEFQLPWYWQSPECLAEFRASRKAPSLSVWPELPQYTICQGSDWGGPSPNIDNDANGIRVDHPFIQDRENHAENELTSLMPFDMDINGLFDGTDHCLGYEGCMSTPYN</sequence>
<protein>
    <submittedName>
        <fullName evidence="1">Uncharacterized protein</fullName>
    </submittedName>
</protein>